<feature type="compositionally biased region" description="Basic and acidic residues" evidence="1">
    <location>
        <begin position="1"/>
        <end position="15"/>
    </location>
</feature>
<organism evidence="2 3">
    <name type="scientific">Kribbella caucasensis</name>
    <dbReference type="NCBI Taxonomy" id="2512215"/>
    <lineage>
        <taxon>Bacteria</taxon>
        <taxon>Bacillati</taxon>
        <taxon>Actinomycetota</taxon>
        <taxon>Actinomycetes</taxon>
        <taxon>Propionibacteriales</taxon>
        <taxon>Kribbellaceae</taxon>
        <taxon>Kribbella</taxon>
    </lineage>
</organism>
<evidence type="ECO:0000313" key="3">
    <source>
        <dbReference type="Proteomes" id="UP000295388"/>
    </source>
</evidence>
<dbReference type="Proteomes" id="UP000295388">
    <property type="component" value="Unassembled WGS sequence"/>
</dbReference>
<comment type="caution">
    <text evidence="2">The sequence shown here is derived from an EMBL/GenBank/DDBJ whole genome shotgun (WGS) entry which is preliminary data.</text>
</comment>
<sequence length="74" mass="8083">MTDEWNGKAADDSASHARWHNTSELIDEADYSTAKAESNAIVRGDRGADRLGAQLDGALDRVRVLRVRRSGAKT</sequence>
<reference evidence="2 3" key="1">
    <citation type="submission" date="2019-03" db="EMBL/GenBank/DDBJ databases">
        <title>Genomic Encyclopedia of Type Strains, Phase III (KMG-III): the genomes of soil and plant-associated and newly described type strains.</title>
        <authorList>
            <person name="Whitman W."/>
        </authorList>
    </citation>
    <scope>NUCLEOTIDE SEQUENCE [LARGE SCALE GENOMIC DNA]</scope>
    <source>
        <strain evidence="2 3">VKM Ac-2527</strain>
    </source>
</reference>
<gene>
    <name evidence="2" type="ORF">EV643_1343</name>
</gene>
<accession>A0A4R6J697</accession>
<dbReference type="AlphaFoldDB" id="A0A4R6J697"/>
<feature type="region of interest" description="Disordered" evidence="1">
    <location>
        <begin position="1"/>
        <end position="47"/>
    </location>
</feature>
<dbReference type="EMBL" id="SNWQ01000034">
    <property type="protein sequence ID" value="TDO30979.1"/>
    <property type="molecule type" value="Genomic_DNA"/>
</dbReference>
<name>A0A4R6J697_9ACTN</name>
<evidence type="ECO:0000256" key="1">
    <source>
        <dbReference type="SAM" id="MobiDB-lite"/>
    </source>
</evidence>
<proteinExistence type="predicted"/>
<protein>
    <submittedName>
        <fullName evidence="2">Uncharacterized protein</fullName>
    </submittedName>
</protein>
<keyword evidence="3" id="KW-1185">Reference proteome</keyword>
<evidence type="ECO:0000313" key="2">
    <source>
        <dbReference type="EMBL" id="TDO30979.1"/>
    </source>
</evidence>
<dbReference type="RefSeq" id="WP_133805415.1">
    <property type="nucleotide sequence ID" value="NZ_SNWQ01000034.1"/>
</dbReference>